<dbReference type="OrthoDB" id="9778910at2"/>
<evidence type="ECO:0000256" key="4">
    <source>
        <dbReference type="ARBA" id="ARBA00022692"/>
    </source>
</evidence>
<dbReference type="AlphaFoldDB" id="A0A1G9JKL4"/>
<comment type="similarity">
    <text evidence="7">Belongs to the binding-protein-dependent transport system permease family.</text>
</comment>
<feature type="transmembrane region" description="Helical" evidence="7">
    <location>
        <begin position="262"/>
        <end position="289"/>
    </location>
</feature>
<feature type="transmembrane region" description="Helical" evidence="7">
    <location>
        <begin position="111"/>
        <end position="134"/>
    </location>
</feature>
<evidence type="ECO:0000256" key="7">
    <source>
        <dbReference type="RuleBase" id="RU363032"/>
    </source>
</evidence>
<dbReference type="PANTHER" id="PTHR30465:SF0">
    <property type="entry name" value="OLIGOPEPTIDE TRANSPORT SYSTEM PERMEASE PROTEIN APPB"/>
    <property type="match status" value="1"/>
</dbReference>
<dbReference type="PANTHER" id="PTHR30465">
    <property type="entry name" value="INNER MEMBRANE ABC TRANSPORTER"/>
    <property type="match status" value="1"/>
</dbReference>
<evidence type="ECO:0000256" key="5">
    <source>
        <dbReference type="ARBA" id="ARBA00022989"/>
    </source>
</evidence>
<dbReference type="InterPro" id="IPR035906">
    <property type="entry name" value="MetI-like_sf"/>
</dbReference>
<feature type="transmembrane region" description="Helical" evidence="7">
    <location>
        <begin position="205"/>
        <end position="223"/>
    </location>
</feature>
<dbReference type="Proteomes" id="UP000198662">
    <property type="component" value="Unassembled WGS sequence"/>
</dbReference>
<gene>
    <name evidence="9" type="ORF">SAMN05216298_3707</name>
</gene>
<keyword evidence="5 7" id="KW-1133">Transmembrane helix</keyword>
<organism evidence="9 10">
    <name type="scientific">Glycomyces sambucus</name>
    <dbReference type="NCBI Taxonomy" id="380244"/>
    <lineage>
        <taxon>Bacteria</taxon>
        <taxon>Bacillati</taxon>
        <taxon>Actinomycetota</taxon>
        <taxon>Actinomycetes</taxon>
        <taxon>Glycomycetales</taxon>
        <taxon>Glycomycetaceae</taxon>
        <taxon>Glycomyces</taxon>
    </lineage>
</organism>
<feature type="transmembrane region" description="Helical" evidence="7">
    <location>
        <begin position="146"/>
        <end position="167"/>
    </location>
</feature>
<dbReference type="STRING" id="380244.SAMN05216298_3707"/>
<keyword evidence="2 7" id="KW-0813">Transport</keyword>
<evidence type="ECO:0000313" key="10">
    <source>
        <dbReference type="Proteomes" id="UP000198662"/>
    </source>
</evidence>
<dbReference type="Gene3D" id="1.10.3720.10">
    <property type="entry name" value="MetI-like"/>
    <property type="match status" value="1"/>
</dbReference>
<accession>A0A1G9JKL4</accession>
<dbReference type="CDD" id="cd06261">
    <property type="entry name" value="TM_PBP2"/>
    <property type="match status" value="1"/>
</dbReference>
<dbReference type="GO" id="GO:0055085">
    <property type="term" value="P:transmembrane transport"/>
    <property type="evidence" value="ECO:0007669"/>
    <property type="project" value="InterPro"/>
</dbReference>
<feature type="domain" description="ABC transmembrane type-1" evidence="8">
    <location>
        <begin position="111"/>
        <end position="331"/>
    </location>
</feature>
<name>A0A1G9JKL4_9ACTN</name>
<evidence type="ECO:0000256" key="6">
    <source>
        <dbReference type="ARBA" id="ARBA00023136"/>
    </source>
</evidence>
<dbReference type="SUPFAM" id="SSF161098">
    <property type="entry name" value="MetI-like"/>
    <property type="match status" value="1"/>
</dbReference>
<evidence type="ECO:0000256" key="2">
    <source>
        <dbReference type="ARBA" id="ARBA00022448"/>
    </source>
</evidence>
<evidence type="ECO:0000313" key="9">
    <source>
        <dbReference type="EMBL" id="SDL38038.1"/>
    </source>
</evidence>
<evidence type="ECO:0000259" key="8">
    <source>
        <dbReference type="PROSITE" id="PS50928"/>
    </source>
</evidence>
<protein>
    <submittedName>
        <fullName evidence="9">Peptide/nickel transport system permease protein</fullName>
    </submittedName>
</protein>
<evidence type="ECO:0000256" key="3">
    <source>
        <dbReference type="ARBA" id="ARBA00022475"/>
    </source>
</evidence>
<comment type="subcellular location">
    <subcellularLocation>
        <location evidence="1 7">Cell membrane</location>
        <topology evidence="1 7">Multi-pass membrane protein</topology>
    </subcellularLocation>
</comment>
<proteinExistence type="inferred from homology"/>
<evidence type="ECO:0000256" key="1">
    <source>
        <dbReference type="ARBA" id="ARBA00004651"/>
    </source>
</evidence>
<reference evidence="10" key="1">
    <citation type="submission" date="2016-10" db="EMBL/GenBank/DDBJ databases">
        <authorList>
            <person name="Varghese N."/>
            <person name="Submissions S."/>
        </authorList>
    </citation>
    <scope>NUCLEOTIDE SEQUENCE [LARGE SCALE GENOMIC DNA]</scope>
    <source>
        <strain evidence="10">CGMCC 4.3147</strain>
    </source>
</reference>
<keyword evidence="10" id="KW-1185">Reference proteome</keyword>
<dbReference type="GO" id="GO:0005886">
    <property type="term" value="C:plasma membrane"/>
    <property type="evidence" value="ECO:0007669"/>
    <property type="project" value="UniProtKB-SubCell"/>
</dbReference>
<dbReference type="Pfam" id="PF00528">
    <property type="entry name" value="BPD_transp_1"/>
    <property type="match status" value="1"/>
</dbReference>
<dbReference type="InterPro" id="IPR000515">
    <property type="entry name" value="MetI-like"/>
</dbReference>
<feature type="transmembrane region" description="Helical" evidence="7">
    <location>
        <begin position="309"/>
        <end position="334"/>
    </location>
</feature>
<dbReference type="EMBL" id="FNGF01000005">
    <property type="protein sequence ID" value="SDL38038.1"/>
    <property type="molecule type" value="Genomic_DNA"/>
</dbReference>
<keyword evidence="3" id="KW-1003">Cell membrane</keyword>
<sequence>MVVFIIRRTLMMIPVLLGATILCFALVDLSNDPVQDRVFEIEQSTGEPVPQTTIDALEASWYYDRSVPERYWIWLTGVGDTNDDIGLLQGKWGPSIEGSAMDIGNEISSRFWITLRLVLFATIASIAIAILAGVVSAVKQYSKTDYILTFLGFLFLAMPIFWLGSLFKEGAVQLNKILGSTIFQTYGSGTTGFQGNGWEVFVDSLPYLIVPTLVLMLGGYAAISRYQRASMLEVMNSDYVRLARAKGVRNGTVMRRHALRTALIPVATFAPLALSGAMGGAMVTESIFGWRGLGVYSLDAINAGDTFAVMAYVLISGVVVLIGVLISDILYGVLDPRIRYE</sequence>
<dbReference type="RefSeq" id="WP_091052389.1">
    <property type="nucleotide sequence ID" value="NZ_FNGF01000005.1"/>
</dbReference>
<keyword evidence="4 7" id="KW-0812">Transmembrane</keyword>
<dbReference type="PROSITE" id="PS50928">
    <property type="entry name" value="ABC_TM1"/>
    <property type="match status" value="1"/>
</dbReference>
<keyword evidence="6 7" id="KW-0472">Membrane</keyword>